<evidence type="ECO:0000313" key="2">
    <source>
        <dbReference type="EMBL" id="ABX43035.1"/>
    </source>
</evidence>
<dbReference type="RefSeq" id="WP_012200687.1">
    <property type="nucleotide sequence ID" value="NC_010001.1"/>
</dbReference>
<dbReference type="STRING" id="357809.Cphy_2674"/>
<dbReference type="eggNOG" id="COG4587">
    <property type="taxonomic scope" value="Bacteria"/>
</dbReference>
<organism evidence="2 3">
    <name type="scientific">Lachnoclostridium phytofermentans (strain ATCC 700394 / DSM 18823 / ISDg)</name>
    <name type="common">Clostridium phytofermentans</name>
    <dbReference type="NCBI Taxonomy" id="357809"/>
    <lineage>
        <taxon>Bacteria</taxon>
        <taxon>Bacillati</taxon>
        <taxon>Bacillota</taxon>
        <taxon>Clostridia</taxon>
        <taxon>Lachnospirales</taxon>
        <taxon>Lachnospiraceae</taxon>
    </lineage>
</organism>
<feature type="transmembrane region" description="Helical" evidence="1">
    <location>
        <begin position="60"/>
        <end position="77"/>
    </location>
</feature>
<dbReference type="PANTHER" id="PTHR36832">
    <property type="entry name" value="SLR1174 PROTEIN-RELATED"/>
    <property type="match status" value="1"/>
</dbReference>
<gene>
    <name evidence="2" type="ordered locus">Cphy_2674</name>
</gene>
<name>A9KNB8_LACP7</name>
<dbReference type="HOGENOM" id="CLU_084465_0_1_9"/>
<keyword evidence="3" id="KW-1185">Reference proteome</keyword>
<dbReference type="Proteomes" id="UP000000370">
    <property type="component" value="Chromosome"/>
</dbReference>
<dbReference type="OrthoDB" id="8582979at2"/>
<feature type="transmembrane region" description="Helical" evidence="1">
    <location>
        <begin position="21"/>
        <end position="40"/>
    </location>
</feature>
<evidence type="ECO:0000256" key="1">
    <source>
        <dbReference type="SAM" id="Phobius"/>
    </source>
</evidence>
<dbReference type="KEGG" id="cpy:Cphy_2674"/>
<reference evidence="3" key="1">
    <citation type="submission" date="2007-11" db="EMBL/GenBank/DDBJ databases">
        <title>Complete genome sequence of Clostridium phytofermentans ISDg.</title>
        <authorList>
            <person name="Leschine S.B."/>
            <person name="Warnick T.A."/>
            <person name="Blanchard J.L."/>
            <person name="Schnell D.J."/>
            <person name="Petit E.L."/>
            <person name="LaTouf W.G."/>
            <person name="Copeland A."/>
            <person name="Lucas S."/>
            <person name="Lapidus A."/>
            <person name="Barry K."/>
            <person name="Glavina del Rio T."/>
            <person name="Dalin E."/>
            <person name="Tice H."/>
            <person name="Pitluck S."/>
            <person name="Kiss H."/>
            <person name="Brettin T."/>
            <person name="Bruce D."/>
            <person name="Detter J.C."/>
            <person name="Han C."/>
            <person name="Kuske C."/>
            <person name="Schmutz J."/>
            <person name="Larimer F."/>
            <person name="Land M."/>
            <person name="Hauser L."/>
            <person name="Kyrpides N."/>
            <person name="Kim E.A."/>
            <person name="Richardson P."/>
        </authorList>
    </citation>
    <scope>NUCLEOTIDE SEQUENCE [LARGE SCALE GENOMIC DNA]</scope>
    <source>
        <strain evidence="3">ATCC 700394 / DSM 18823 / ISDg</strain>
    </source>
</reference>
<dbReference type="AlphaFoldDB" id="A9KNB8"/>
<keyword evidence="1" id="KW-0472">Membrane</keyword>
<feature type="transmembrane region" description="Helical" evidence="1">
    <location>
        <begin position="142"/>
        <end position="169"/>
    </location>
</feature>
<protein>
    <submittedName>
        <fullName evidence="2">Membrane protein, putative</fullName>
    </submittedName>
</protein>
<sequence>MRIYLSIFRIRIINSLQYRTVAFGEIITRFFWGLMEILAFSALYRSGQSNFSMDFSQTVSYIWMQQVLFVLFLVVFGDGEIYSTIRSGSIAYELVRPMSLYNRWFCQSASNRIAPTILNCMPVLLLASIMPKPYKISLPVGLGQFLLFLLSSVLALGVVVAFTMLMYITLFYTLSHRGIKIIVTALTTFLSGGVIPLPFFPEPTLTIVKILPFAAMQNMPLLIFSGSIMGMDVLKGIALQIFWLVALIFIGQLAMRHALKNVVVQGG</sequence>
<keyword evidence="1" id="KW-1133">Transmembrane helix</keyword>
<keyword evidence="1" id="KW-0812">Transmembrane</keyword>
<dbReference type="PANTHER" id="PTHR36832:SF2">
    <property type="entry name" value="INTEGRAL MEMBRANE PROTEIN"/>
    <property type="match status" value="1"/>
</dbReference>
<feature type="transmembrane region" description="Helical" evidence="1">
    <location>
        <begin position="113"/>
        <end position="130"/>
    </location>
</feature>
<dbReference type="EMBL" id="CP000885">
    <property type="protein sequence ID" value="ABX43035.1"/>
    <property type="molecule type" value="Genomic_DNA"/>
</dbReference>
<feature type="transmembrane region" description="Helical" evidence="1">
    <location>
        <begin position="181"/>
        <end position="200"/>
    </location>
</feature>
<proteinExistence type="predicted"/>
<evidence type="ECO:0000313" key="3">
    <source>
        <dbReference type="Proteomes" id="UP000000370"/>
    </source>
</evidence>
<feature type="transmembrane region" description="Helical" evidence="1">
    <location>
        <begin position="236"/>
        <end position="255"/>
    </location>
</feature>
<feature type="transmembrane region" description="Helical" evidence="1">
    <location>
        <begin position="206"/>
        <end position="224"/>
    </location>
</feature>
<accession>A9KNB8</accession>